<accession>A0A0F9GFP5</accession>
<protein>
    <submittedName>
        <fullName evidence="1">Uncharacterized protein</fullName>
    </submittedName>
</protein>
<dbReference type="EMBL" id="LAZR01018113">
    <property type="protein sequence ID" value="KKL97664.1"/>
    <property type="molecule type" value="Genomic_DNA"/>
</dbReference>
<organism evidence="1">
    <name type="scientific">marine sediment metagenome</name>
    <dbReference type="NCBI Taxonomy" id="412755"/>
    <lineage>
        <taxon>unclassified sequences</taxon>
        <taxon>metagenomes</taxon>
        <taxon>ecological metagenomes</taxon>
    </lineage>
</organism>
<comment type="caution">
    <text evidence="1">The sequence shown here is derived from an EMBL/GenBank/DDBJ whole genome shotgun (WGS) entry which is preliminary data.</text>
</comment>
<feature type="non-terminal residue" evidence="1">
    <location>
        <position position="68"/>
    </location>
</feature>
<reference evidence="1" key="1">
    <citation type="journal article" date="2015" name="Nature">
        <title>Complex archaea that bridge the gap between prokaryotes and eukaryotes.</title>
        <authorList>
            <person name="Spang A."/>
            <person name="Saw J.H."/>
            <person name="Jorgensen S.L."/>
            <person name="Zaremba-Niedzwiedzka K."/>
            <person name="Martijn J."/>
            <person name="Lind A.E."/>
            <person name="van Eijk R."/>
            <person name="Schleper C."/>
            <person name="Guy L."/>
            <person name="Ettema T.J."/>
        </authorList>
    </citation>
    <scope>NUCLEOTIDE SEQUENCE</scope>
</reference>
<proteinExistence type="predicted"/>
<name>A0A0F9GFP5_9ZZZZ</name>
<dbReference type="AlphaFoldDB" id="A0A0F9GFP5"/>
<sequence>MKLELEVKVIEYIKENPDATDQEVADNFKDDNLNRAKVWRVRSRFRERTILDTTLLNEDEKKLYSEFK</sequence>
<gene>
    <name evidence="1" type="ORF">LCGC14_1832190</name>
</gene>
<evidence type="ECO:0000313" key="1">
    <source>
        <dbReference type="EMBL" id="KKL97664.1"/>
    </source>
</evidence>